<sequence length="178" mass="19591">MKDTKKKFPVRIALFAVFFGFIAVSLITGYQPGRDLGSNFLSFFLEMVQVLPAVFILIGLFDVWVKRETIEKHLGQGGGAKSFFWVFILAAPMAGGLLPALPIAHELHKKGARFTVVLAFLGAVGIGRVPMVLFESTFLGIRFSLIRLIASIPLVIVTAVFMGRYLDKSGYRIPGEEP</sequence>
<organism evidence="8 9">
    <name type="scientific">Spirochaeta isovalerica</name>
    <dbReference type="NCBI Taxonomy" id="150"/>
    <lineage>
        <taxon>Bacteria</taxon>
        <taxon>Pseudomonadati</taxon>
        <taxon>Spirochaetota</taxon>
        <taxon>Spirochaetia</taxon>
        <taxon>Spirochaetales</taxon>
        <taxon>Spirochaetaceae</taxon>
        <taxon>Spirochaeta</taxon>
    </lineage>
</organism>
<proteinExistence type="inferred from homology"/>
<dbReference type="AlphaFoldDB" id="A0A841RGD7"/>
<dbReference type="GO" id="GO:0005886">
    <property type="term" value="C:plasma membrane"/>
    <property type="evidence" value="ECO:0007669"/>
    <property type="project" value="UniProtKB-SubCell"/>
</dbReference>
<feature type="transmembrane region" description="Helical" evidence="7">
    <location>
        <begin position="145"/>
        <end position="166"/>
    </location>
</feature>
<keyword evidence="5 7" id="KW-1133">Transmembrane helix</keyword>
<reference evidence="8 9" key="1">
    <citation type="submission" date="2020-08" db="EMBL/GenBank/DDBJ databases">
        <title>Genomic Encyclopedia of Type Strains, Phase IV (KMG-IV): sequencing the most valuable type-strain genomes for metagenomic binning, comparative biology and taxonomic classification.</title>
        <authorList>
            <person name="Goeker M."/>
        </authorList>
    </citation>
    <scope>NUCLEOTIDE SEQUENCE [LARGE SCALE GENOMIC DNA]</scope>
    <source>
        <strain evidence="8 9">DSM 2461</strain>
    </source>
</reference>
<feature type="transmembrane region" description="Helical" evidence="7">
    <location>
        <begin position="83"/>
        <end position="105"/>
    </location>
</feature>
<keyword evidence="9" id="KW-1185">Reference proteome</keyword>
<evidence type="ECO:0000256" key="5">
    <source>
        <dbReference type="ARBA" id="ARBA00022989"/>
    </source>
</evidence>
<comment type="caution">
    <text evidence="8">The sequence shown here is derived from an EMBL/GenBank/DDBJ whole genome shotgun (WGS) entry which is preliminary data.</text>
</comment>
<dbReference type="RefSeq" id="WP_184748085.1">
    <property type="nucleotide sequence ID" value="NZ_JACHGJ010000008.1"/>
</dbReference>
<evidence type="ECO:0000256" key="3">
    <source>
        <dbReference type="ARBA" id="ARBA00022475"/>
    </source>
</evidence>
<evidence type="ECO:0000313" key="8">
    <source>
        <dbReference type="EMBL" id="MBB6481849.1"/>
    </source>
</evidence>
<evidence type="ECO:0000256" key="1">
    <source>
        <dbReference type="ARBA" id="ARBA00004651"/>
    </source>
</evidence>
<comment type="subcellular location">
    <subcellularLocation>
        <location evidence="1">Cell membrane</location>
        <topology evidence="1">Multi-pass membrane protein</topology>
    </subcellularLocation>
</comment>
<feature type="transmembrane region" description="Helical" evidence="7">
    <location>
        <begin position="111"/>
        <end position="133"/>
    </location>
</feature>
<keyword evidence="3" id="KW-1003">Cell membrane</keyword>
<keyword evidence="4 7" id="KW-0812">Transmembrane</keyword>
<feature type="transmembrane region" description="Helical" evidence="7">
    <location>
        <begin position="12"/>
        <end position="31"/>
    </location>
</feature>
<gene>
    <name evidence="8" type="ORF">HNR50_003530</name>
</gene>
<evidence type="ECO:0000256" key="4">
    <source>
        <dbReference type="ARBA" id="ARBA00022692"/>
    </source>
</evidence>
<dbReference type="Proteomes" id="UP000587760">
    <property type="component" value="Unassembled WGS sequence"/>
</dbReference>
<comment type="similarity">
    <text evidence="2">Belongs to the UPF0718 family.</text>
</comment>
<dbReference type="InterPro" id="IPR005524">
    <property type="entry name" value="DUF318"/>
</dbReference>
<accession>A0A841RGD7</accession>
<evidence type="ECO:0000256" key="7">
    <source>
        <dbReference type="SAM" id="Phobius"/>
    </source>
</evidence>
<protein>
    <submittedName>
        <fullName evidence="8">Uncharacterized membrane protein YraQ (UPF0718 family)</fullName>
    </submittedName>
</protein>
<keyword evidence="6 7" id="KW-0472">Membrane</keyword>
<dbReference type="Pfam" id="PF03773">
    <property type="entry name" value="ArsP_1"/>
    <property type="match status" value="1"/>
</dbReference>
<name>A0A841RGD7_9SPIO</name>
<feature type="transmembrane region" description="Helical" evidence="7">
    <location>
        <begin position="43"/>
        <end position="63"/>
    </location>
</feature>
<dbReference type="EMBL" id="JACHGJ010000008">
    <property type="protein sequence ID" value="MBB6481849.1"/>
    <property type="molecule type" value="Genomic_DNA"/>
</dbReference>
<evidence type="ECO:0000313" key="9">
    <source>
        <dbReference type="Proteomes" id="UP000587760"/>
    </source>
</evidence>
<evidence type="ECO:0000256" key="6">
    <source>
        <dbReference type="ARBA" id="ARBA00023136"/>
    </source>
</evidence>
<evidence type="ECO:0000256" key="2">
    <source>
        <dbReference type="ARBA" id="ARBA00006386"/>
    </source>
</evidence>